<name>A0AAJ2EUI7_9PSED</name>
<proteinExistence type="predicted"/>
<evidence type="ECO:0000313" key="4">
    <source>
        <dbReference type="Proteomes" id="UP001268036"/>
    </source>
</evidence>
<sequence>MQIKNLCAYIFLISIAPSIHASDYSQSYTSCMDKSEGVTVKMLNCDAAEMAQQDARLNHFYKVAKQNLTAEQSKKLLAAQRAWLTYRQNDCDVMGSLTGGTIDSINGSQCFLIKTKNRADELEILSNPL</sequence>
<evidence type="ECO:0000313" key="3">
    <source>
        <dbReference type="EMBL" id="MDR6232664.1"/>
    </source>
</evidence>
<dbReference type="AlphaFoldDB" id="A0AAJ2EUI7"/>
<dbReference type="InterPro" id="IPR009739">
    <property type="entry name" value="LprI-like_N"/>
</dbReference>
<protein>
    <submittedName>
        <fullName evidence="3">Uncharacterized protein YecT (DUF1311 family)</fullName>
    </submittedName>
</protein>
<feature type="signal peptide" evidence="1">
    <location>
        <begin position="1"/>
        <end position="21"/>
    </location>
</feature>
<dbReference type="PANTHER" id="PTHR39176">
    <property type="entry name" value="PERIPLASMIC PROTEIN-RELATED"/>
    <property type="match status" value="1"/>
</dbReference>
<feature type="domain" description="Lysozyme inhibitor LprI-like N-terminal" evidence="2">
    <location>
        <begin position="31"/>
        <end position="122"/>
    </location>
</feature>
<dbReference type="EMBL" id="JAVJAF010000001">
    <property type="protein sequence ID" value="MDR6232664.1"/>
    <property type="molecule type" value="Genomic_DNA"/>
</dbReference>
<keyword evidence="1" id="KW-0732">Signal</keyword>
<evidence type="ECO:0000259" key="2">
    <source>
        <dbReference type="Pfam" id="PF07007"/>
    </source>
</evidence>
<dbReference type="Pfam" id="PF07007">
    <property type="entry name" value="LprI"/>
    <property type="match status" value="1"/>
</dbReference>
<comment type="caution">
    <text evidence="3">The sequence shown here is derived from an EMBL/GenBank/DDBJ whole genome shotgun (WGS) entry which is preliminary data.</text>
</comment>
<dbReference type="Proteomes" id="UP001268036">
    <property type="component" value="Unassembled WGS sequence"/>
</dbReference>
<gene>
    <name evidence="3" type="ORF">QE440_000405</name>
</gene>
<evidence type="ECO:0000256" key="1">
    <source>
        <dbReference type="SAM" id="SignalP"/>
    </source>
</evidence>
<organism evidence="3 4">
    <name type="scientific">Pseudomonas oryzihabitans</name>
    <dbReference type="NCBI Taxonomy" id="47885"/>
    <lineage>
        <taxon>Bacteria</taxon>
        <taxon>Pseudomonadati</taxon>
        <taxon>Pseudomonadota</taxon>
        <taxon>Gammaproteobacteria</taxon>
        <taxon>Pseudomonadales</taxon>
        <taxon>Pseudomonadaceae</taxon>
        <taxon>Pseudomonas</taxon>
    </lineage>
</organism>
<dbReference type="PANTHER" id="PTHR39176:SF1">
    <property type="entry name" value="PERIPLASMIC PROTEIN"/>
    <property type="match status" value="1"/>
</dbReference>
<feature type="chain" id="PRO_5042499144" evidence="1">
    <location>
        <begin position="22"/>
        <end position="129"/>
    </location>
</feature>
<accession>A0AAJ2EUI7</accession>
<dbReference type="Gene3D" id="1.20.1270.180">
    <property type="match status" value="1"/>
</dbReference>
<dbReference type="RefSeq" id="WP_309754583.1">
    <property type="nucleotide sequence ID" value="NZ_JAVJAF010000001.1"/>
</dbReference>
<reference evidence="3" key="1">
    <citation type="submission" date="2023-08" db="EMBL/GenBank/DDBJ databases">
        <title>Functional and genomic diversity of the sorghum phyllosphere microbiome.</title>
        <authorList>
            <person name="Shade A."/>
        </authorList>
    </citation>
    <scope>NUCLEOTIDE SEQUENCE</scope>
    <source>
        <strain evidence="3">SORGH_AS_0201</strain>
    </source>
</reference>